<protein>
    <submittedName>
        <fullName evidence="2">60S ribosomal protein L5</fullName>
    </submittedName>
</protein>
<sequence length="317" mass="34651">MSSAMPSSAILSAPSSSAVSSAISPTSSESITQNTESISVAAAENIAQKEIQIKAITQLDSSIVKEALNKCEQCEKVDQVVVAKDKDGNYTDYSGKIKMTEKDGVLKDETGLFEGKDCGCKSSEIPEKGKLTETGLYQEKDIDQKKFSVKAIRVKIKKSCAPKKPEKEHTKTVSKTVTLTQAKTVTVPTTLKETIDHPPETIVKEVTLEPETIINEVTKTLDPETIVKEVTVDYPVTVFKTKTESKTVLSTVIKEPIKSTARKFKTKSSKAITVSTTVILDDDDEEGEDVECEQECSCEQEVCENPCDRIKCVVIEN</sequence>
<keyword evidence="2" id="KW-0689">Ribosomal protein</keyword>
<dbReference type="GO" id="GO:0005840">
    <property type="term" value="C:ribosome"/>
    <property type="evidence" value="ECO:0007669"/>
    <property type="project" value="UniProtKB-KW"/>
</dbReference>
<dbReference type="VEuPathDB" id="MicrosporidiaDB:NBO_73g0002"/>
<proteinExistence type="evidence at transcript level"/>
<dbReference type="AlphaFoldDB" id="F2X1A1"/>
<feature type="compositionally biased region" description="Low complexity" evidence="1">
    <location>
        <begin position="1"/>
        <end position="31"/>
    </location>
</feature>
<feature type="region of interest" description="Disordered" evidence="1">
    <location>
        <begin position="1"/>
        <end position="35"/>
    </location>
</feature>
<feature type="non-terminal residue" evidence="2">
    <location>
        <position position="317"/>
    </location>
</feature>
<accession>F2X1A1</accession>
<dbReference type="EMBL" id="HQ291479">
    <property type="protein sequence ID" value="ADZ95732.1"/>
    <property type="molecule type" value="mRNA"/>
</dbReference>
<name>F2X1A1_NOSBO</name>
<keyword evidence="2" id="KW-0687">Ribonucleoprotein</keyword>
<evidence type="ECO:0000256" key="1">
    <source>
        <dbReference type="SAM" id="MobiDB-lite"/>
    </source>
</evidence>
<organism evidence="2">
    <name type="scientific">Nosema bombycis</name>
    <name type="common">Microsporidian parasite</name>
    <name type="synonym">Pebrine of silkworm</name>
    <dbReference type="NCBI Taxonomy" id="27978"/>
    <lineage>
        <taxon>Eukaryota</taxon>
        <taxon>Fungi</taxon>
        <taxon>Fungi incertae sedis</taxon>
        <taxon>Microsporidia</taxon>
        <taxon>Nosematidae</taxon>
        <taxon>Nosema</taxon>
    </lineage>
</organism>
<reference evidence="2" key="1">
    <citation type="submission" date="2010-09" db="EMBL/GenBank/DDBJ databases">
        <title>The organization of cytoplasmic ribosomal protein genes in microsporidian Nosema bombycis genome.</title>
        <authorList>
            <person name="Liu H."/>
            <person name="Pan G."/>
            <person name="Li T."/>
            <person name="Huang W."/>
            <person name="Zhou Z."/>
        </authorList>
    </citation>
    <scope>NUCLEOTIDE SEQUENCE</scope>
    <source>
        <strain evidence="2">CQ1</strain>
    </source>
</reference>
<evidence type="ECO:0000313" key="2">
    <source>
        <dbReference type="EMBL" id="ADZ95732.1"/>
    </source>
</evidence>